<feature type="compositionally biased region" description="Gly residues" evidence="6">
    <location>
        <begin position="332"/>
        <end position="344"/>
    </location>
</feature>
<evidence type="ECO:0000256" key="2">
    <source>
        <dbReference type="ARBA" id="ARBA00022475"/>
    </source>
</evidence>
<feature type="transmembrane region" description="Helical" evidence="7">
    <location>
        <begin position="75"/>
        <end position="97"/>
    </location>
</feature>
<proteinExistence type="predicted"/>
<evidence type="ECO:0000256" key="7">
    <source>
        <dbReference type="SAM" id="Phobius"/>
    </source>
</evidence>
<feature type="transmembrane region" description="Helical" evidence="7">
    <location>
        <begin position="234"/>
        <end position="255"/>
    </location>
</feature>
<evidence type="ECO:0000256" key="3">
    <source>
        <dbReference type="ARBA" id="ARBA00022692"/>
    </source>
</evidence>
<feature type="transmembrane region" description="Helical" evidence="7">
    <location>
        <begin position="134"/>
        <end position="158"/>
    </location>
</feature>
<dbReference type="KEGG" id="cre:CHLRE_09g394954v5"/>
<evidence type="ECO:0000256" key="5">
    <source>
        <dbReference type="ARBA" id="ARBA00023136"/>
    </source>
</evidence>
<keyword evidence="5 7" id="KW-0472">Membrane</keyword>
<evidence type="ECO:0000256" key="6">
    <source>
        <dbReference type="SAM" id="MobiDB-lite"/>
    </source>
</evidence>
<keyword evidence="3 7" id="KW-0812">Transmembrane</keyword>
<accession>A0A2K3DEI2</accession>
<feature type="transmembrane region" description="Helical" evidence="7">
    <location>
        <begin position="103"/>
        <end position="122"/>
    </location>
</feature>
<comment type="subcellular location">
    <subcellularLocation>
        <location evidence="1">Cell membrane</location>
        <topology evidence="1">Multi-pass membrane protein</topology>
    </subcellularLocation>
</comment>
<sequence>MPCRLSVTAWAPARSLRGAVHVSSHDGLHANRPLDLAATSSAPAATATPSTQPSAAPSPASHTVLPPWAGRAARLACLAVAAASLAALLSPAAALAAGDAATAAAGGSGNPLSGLVSFILHLDKHLAALIQQHGANSVYGLLFAIVFAETGLVLTPFLPGDSLLFAAGAFAGMGQLDVVILCAVFIVSAILGDAVNYAVGSKVGKAAVSRGVVSREHIAKTEKFYDKYGGKTVVLARFVPIVRTFAPFVAGIGSMPYGRFAAYNVGGALLWTFLFVGAGFFFGNLPFVRKNFTLVVLGIVAVSVVPVIYELWAARQEAAAEAAQGKGKGGEDGQSGSGGKPNFA</sequence>
<name>A0A2K3DEI2_CHLRE</name>
<dbReference type="Pfam" id="PF09335">
    <property type="entry name" value="VTT_dom"/>
    <property type="match status" value="1"/>
</dbReference>
<protein>
    <recommendedName>
        <fullName evidence="8">VTT domain-containing protein</fullName>
    </recommendedName>
</protein>
<dbReference type="InterPro" id="IPR032818">
    <property type="entry name" value="DedA-like"/>
</dbReference>
<keyword evidence="10" id="KW-1185">Reference proteome</keyword>
<feature type="region of interest" description="Disordered" evidence="6">
    <location>
        <begin position="40"/>
        <end position="62"/>
    </location>
</feature>
<dbReference type="AlphaFoldDB" id="A0A2K3DEI2"/>
<feature type="region of interest" description="Disordered" evidence="6">
    <location>
        <begin position="323"/>
        <end position="344"/>
    </location>
</feature>
<feature type="transmembrane region" description="Helical" evidence="7">
    <location>
        <begin position="178"/>
        <end position="199"/>
    </location>
</feature>
<gene>
    <name evidence="9" type="ORF">CHLRE_09g394954v5</name>
</gene>
<feature type="domain" description="VTT" evidence="8">
    <location>
        <begin position="158"/>
        <end position="279"/>
    </location>
</feature>
<feature type="transmembrane region" description="Helical" evidence="7">
    <location>
        <begin position="294"/>
        <end position="312"/>
    </location>
</feature>
<evidence type="ECO:0000313" key="9">
    <source>
        <dbReference type="EMBL" id="PNW78932.1"/>
    </source>
</evidence>
<dbReference type="Proteomes" id="UP000006906">
    <property type="component" value="Chromosome 9"/>
</dbReference>
<keyword evidence="2" id="KW-1003">Cell membrane</keyword>
<dbReference type="PANTHER" id="PTHR30353">
    <property type="entry name" value="INNER MEMBRANE PROTEIN DEDA-RELATED"/>
    <property type="match status" value="1"/>
</dbReference>
<dbReference type="NCBIfam" id="NF008102">
    <property type="entry name" value="PRK10847.1"/>
    <property type="match status" value="1"/>
</dbReference>
<dbReference type="STRING" id="3055.A0A2K3DEI2"/>
<organism evidence="9 10">
    <name type="scientific">Chlamydomonas reinhardtii</name>
    <name type="common">Chlamydomonas smithii</name>
    <dbReference type="NCBI Taxonomy" id="3055"/>
    <lineage>
        <taxon>Eukaryota</taxon>
        <taxon>Viridiplantae</taxon>
        <taxon>Chlorophyta</taxon>
        <taxon>core chlorophytes</taxon>
        <taxon>Chlorophyceae</taxon>
        <taxon>CS clade</taxon>
        <taxon>Chlamydomonadales</taxon>
        <taxon>Chlamydomonadaceae</taxon>
        <taxon>Chlamydomonas</taxon>
    </lineage>
</organism>
<dbReference type="Gramene" id="PNW78932">
    <property type="protein sequence ID" value="PNW78932"/>
    <property type="gene ID" value="CHLRE_09g394954v5"/>
</dbReference>
<evidence type="ECO:0000256" key="4">
    <source>
        <dbReference type="ARBA" id="ARBA00022989"/>
    </source>
</evidence>
<dbReference type="PANTHER" id="PTHR30353:SF0">
    <property type="entry name" value="TRANSMEMBRANE PROTEIN"/>
    <property type="match status" value="1"/>
</dbReference>
<keyword evidence="4 7" id="KW-1133">Transmembrane helix</keyword>
<feature type="transmembrane region" description="Helical" evidence="7">
    <location>
        <begin position="261"/>
        <end position="282"/>
    </location>
</feature>
<dbReference type="RefSeq" id="XP_042921241.1">
    <property type="nucleotide sequence ID" value="XM_043065735.1"/>
</dbReference>
<dbReference type="OrthoDB" id="10267664at2759"/>
<dbReference type="ExpressionAtlas" id="A0A2K3DEI2">
    <property type="expression patterns" value="baseline"/>
</dbReference>
<dbReference type="InterPro" id="IPR032816">
    <property type="entry name" value="VTT_dom"/>
</dbReference>
<evidence type="ECO:0000259" key="8">
    <source>
        <dbReference type="Pfam" id="PF09335"/>
    </source>
</evidence>
<dbReference type="EMBL" id="CM008970">
    <property type="protein sequence ID" value="PNW78932.1"/>
    <property type="molecule type" value="Genomic_DNA"/>
</dbReference>
<dbReference type="InterPro" id="IPR058127">
    <property type="entry name" value="DedA"/>
</dbReference>
<feature type="compositionally biased region" description="Low complexity" evidence="6">
    <location>
        <begin position="40"/>
        <end position="61"/>
    </location>
</feature>
<evidence type="ECO:0000313" key="10">
    <source>
        <dbReference type="Proteomes" id="UP000006906"/>
    </source>
</evidence>
<dbReference type="InParanoid" id="A0A2K3DEI2"/>
<reference evidence="9 10" key="1">
    <citation type="journal article" date="2007" name="Science">
        <title>The Chlamydomonas genome reveals the evolution of key animal and plant functions.</title>
        <authorList>
            <person name="Merchant S.S."/>
            <person name="Prochnik S.E."/>
            <person name="Vallon O."/>
            <person name="Harris E.H."/>
            <person name="Karpowicz S.J."/>
            <person name="Witman G.B."/>
            <person name="Terry A."/>
            <person name="Salamov A."/>
            <person name="Fritz-Laylin L.K."/>
            <person name="Marechal-Drouard L."/>
            <person name="Marshall W.F."/>
            <person name="Qu L.H."/>
            <person name="Nelson D.R."/>
            <person name="Sanderfoot A.A."/>
            <person name="Spalding M.H."/>
            <person name="Kapitonov V.V."/>
            <person name="Ren Q."/>
            <person name="Ferris P."/>
            <person name="Lindquist E."/>
            <person name="Shapiro H."/>
            <person name="Lucas S.M."/>
            <person name="Grimwood J."/>
            <person name="Schmutz J."/>
            <person name="Cardol P."/>
            <person name="Cerutti H."/>
            <person name="Chanfreau G."/>
            <person name="Chen C.L."/>
            <person name="Cognat V."/>
            <person name="Croft M.T."/>
            <person name="Dent R."/>
            <person name="Dutcher S."/>
            <person name="Fernandez E."/>
            <person name="Fukuzawa H."/>
            <person name="Gonzalez-Ballester D."/>
            <person name="Gonzalez-Halphen D."/>
            <person name="Hallmann A."/>
            <person name="Hanikenne M."/>
            <person name="Hippler M."/>
            <person name="Inwood W."/>
            <person name="Jabbari K."/>
            <person name="Kalanon M."/>
            <person name="Kuras R."/>
            <person name="Lefebvre P.A."/>
            <person name="Lemaire S.D."/>
            <person name="Lobanov A.V."/>
            <person name="Lohr M."/>
            <person name="Manuell A."/>
            <person name="Meier I."/>
            <person name="Mets L."/>
            <person name="Mittag M."/>
            <person name="Mittelmeier T."/>
            <person name="Moroney J.V."/>
            <person name="Moseley J."/>
            <person name="Napoli C."/>
            <person name="Nedelcu A.M."/>
            <person name="Niyogi K."/>
            <person name="Novoselov S.V."/>
            <person name="Paulsen I.T."/>
            <person name="Pazour G."/>
            <person name="Purton S."/>
            <person name="Ral J.P."/>
            <person name="Riano-Pachon D.M."/>
            <person name="Riekhof W."/>
            <person name="Rymarquis L."/>
            <person name="Schroda M."/>
            <person name="Stern D."/>
            <person name="Umen J."/>
            <person name="Willows R."/>
            <person name="Wilson N."/>
            <person name="Zimmer S.L."/>
            <person name="Allmer J."/>
            <person name="Balk J."/>
            <person name="Bisova K."/>
            <person name="Chen C.J."/>
            <person name="Elias M."/>
            <person name="Gendler K."/>
            <person name="Hauser C."/>
            <person name="Lamb M.R."/>
            <person name="Ledford H."/>
            <person name="Long J.C."/>
            <person name="Minagawa J."/>
            <person name="Page M.D."/>
            <person name="Pan J."/>
            <person name="Pootakham W."/>
            <person name="Roje S."/>
            <person name="Rose A."/>
            <person name="Stahlberg E."/>
            <person name="Terauchi A.M."/>
            <person name="Yang P."/>
            <person name="Ball S."/>
            <person name="Bowler C."/>
            <person name="Dieckmann C.L."/>
            <person name="Gladyshev V.N."/>
            <person name="Green P."/>
            <person name="Jorgensen R."/>
            <person name="Mayfield S."/>
            <person name="Mueller-Roeber B."/>
            <person name="Rajamani S."/>
            <person name="Sayre R.T."/>
            <person name="Brokstein P."/>
            <person name="Dubchak I."/>
            <person name="Goodstein D."/>
            <person name="Hornick L."/>
            <person name="Huang Y.W."/>
            <person name="Jhaveri J."/>
            <person name="Luo Y."/>
            <person name="Martinez D."/>
            <person name="Ngau W.C."/>
            <person name="Otillar B."/>
            <person name="Poliakov A."/>
            <person name="Porter A."/>
            <person name="Szajkowski L."/>
            <person name="Werner G."/>
            <person name="Zhou K."/>
            <person name="Grigoriev I.V."/>
            <person name="Rokhsar D.S."/>
            <person name="Grossman A.R."/>
        </authorList>
    </citation>
    <scope>NUCLEOTIDE SEQUENCE [LARGE SCALE GENOMIC DNA]</scope>
    <source>
        <strain evidence="10">CC-503</strain>
    </source>
</reference>
<evidence type="ECO:0000256" key="1">
    <source>
        <dbReference type="ARBA" id="ARBA00004651"/>
    </source>
</evidence>
<dbReference type="GeneID" id="5720307"/>
<dbReference type="GO" id="GO:0005886">
    <property type="term" value="C:plasma membrane"/>
    <property type="evidence" value="ECO:0007669"/>
    <property type="project" value="UniProtKB-SubCell"/>
</dbReference>